<sequence length="53" mass="5937">MCGCTRVLRACKQLPRPWHRGFSSSAAPPNVPGVPYSKLTIGVPKEIWDSERR</sequence>
<gene>
    <name evidence="1" type="ORF">JYU34_011416</name>
</gene>
<protein>
    <submittedName>
        <fullName evidence="1">Uncharacterized protein</fullName>
    </submittedName>
</protein>
<dbReference type="EMBL" id="JAHIBW010000015">
    <property type="protein sequence ID" value="KAG7304472.1"/>
    <property type="molecule type" value="Genomic_DNA"/>
</dbReference>
<evidence type="ECO:0000313" key="1">
    <source>
        <dbReference type="EMBL" id="KAG7304472.1"/>
    </source>
</evidence>
<name>A0ABQ7QGX7_PLUXY</name>
<accession>A0ABQ7QGX7</accession>
<keyword evidence="2" id="KW-1185">Reference proteome</keyword>
<organism evidence="1 2">
    <name type="scientific">Plutella xylostella</name>
    <name type="common">Diamondback moth</name>
    <name type="synonym">Plutella maculipennis</name>
    <dbReference type="NCBI Taxonomy" id="51655"/>
    <lineage>
        <taxon>Eukaryota</taxon>
        <taxon>Metazoa</taxon>
        <taxon>Ecdysozoa</taxon>
        <taxon>Arthropoda</taxon>
        <taxon>Hexapoda</taxon>
        <taxon>Insecta</taxon>
        <taxon>Pterygota</taxon>
        <taxon>Neoptera</taxon>
        <taxon>Endopterygota</taxon>
        <taxon>Lepidoptera</taxon>
        <taxon>Glossata</taxon>
        <taxon>Ditrysia</taxon>
        <taxon>Yponomeutoidea</taxon>
        <taxon>Plutellidae</taxon>
        <taxon>Plutella</taxon>
    </lineage>
</organism>
<evidence type="ECO:0000313" key="2">
    <source>
        <dbReference type="Proteomes" id="UP000823941"/>
    </source>
</evidence>
<dbReference type="Proteomes" id="UP000823941">
    <property type="component" value="Chromosome 15"/>
</dbReference>
<comment type="caution">
    <text evidence="1">The sequence shown here is derived from an EMBL/GenBank/DDBJ whole genome shotgun (WGS) entry which is preliminary data.</text>
</comment>
<reference evidence="1 2" key="1">
    <citation type="submission" date="2021-06" db="EMBL/GenBank/DDBJ databases">
        <title>A haploid diamondback moth (Plutella xylostella L.) genome assembly resolves 31 chromosomes and identifies a diamide resistance mutation.</title>
        <authorList>
            <person name="Ward C.M."/>
            <person name="Perry K.D."/>
            <person name="Baker G."/>
            <person name="Powis K."/>
            <person name="Heckel D.G."/>
            <person name="Baxter S.W."/>
        </authorList>
    </citation>
    <scope>NUCLEOTIDE SEQUENCE [LARGE SCALE GENOMIC DNA]</scope>
    <source>
        <strain evidence="1 2">LV</strain>
        <tissue evidence="1">Single pupa</tissue>
    </source>
</reference>
<proteinExistence type="predicted"/>